<dbReference type="PIRSF" id="PIRSF002162">
    <property type="entry name" value="Ribosomal_L6"/>
    <property type="match status" value="1"/>
</dbReference>
<dbReference type="RefSeq" id="WP_003777704.1">
    <property type="nucleotide sequence ID" value="NZ_JH992958.1"/>
</dbReference>
<feature type="domain" description="Large ribosomal subunit protein uL6 alpha-beta" evidence="9">
    <location>
        <begin position="92"/>
        <end position="165"/>
    </location>
</feature>
<dbReference type="GO" id="GO:0022625">
    <property type="term" value="C:cytosolic large ribosomal subunit"/>
    <property type="evidence" value="ECO:0007669"/>
    <property type="project" value="UniProtKB-UniRule"/>
</dbReference>
<feature type="domain" description="Large ribosomal subunit protein uL6 alpha-beta" evidence="9">
    <location>
        <begin position="11"/>
        <end position="83"/>
    </location>
</feature>
<dbReference type="InterPro" id="IPR036789">
    <property type="entry name" value="Ribosomal_uL6-like_a/b-dom_sf"/>
</dbReference>
<comment type="subunit">
    <text evidence="6">Part of the 50S ribosomal subunit.</text>
</comment>
<dbReference type="FunFam" id="3.90.930.12:FF:000002">
    <property type="entry name" value="50S ribosomal protein L6"/>
    <property type="match status" value="1"/>
</dbReference>
<dbReference type="Pfam" id="PF00347">
    <property type="entry name" value="Ribosomal_L6"/>
    <property type="match status" value="2"/>
</dbReference>
<comment type="caution">
    <text evidence="10">The sequence shown here is derived from an EMBL/GenBank/DDBJ whole genome shotgun (WGS) entry which is preliminary data.</text>
</comment>
<keyword evidence="5 6" id="KW-0687">Ribonucleoprotein</keyword>
<name>K9E8M9_9LACT</name>
<evidence type="ECO:0000256" key="5">
    <source>
        <dbReference type="ARBA" id="ARBA00023274"/>
    </source>
</evidence>
<dbReference type="STRING" id="883081.HMPREF9698_00849"/>
<keyword evidence="11" id="KW-1185">Reference proteome</keyword>
<dbReference type="HAMAP" id="MF_01365_B">
    <property type="entry name" value="Ribosomal_uL6_B"/>
    <property type="match status" value="1"/>
</dbReference>
<dbReference type="PANTHER" id="PTHR11655:SF14">
    <property type="entry name" value="LARGE RIBOSOMAL SUBUNIT PROTEIN UL6M"/>
    <property type="match status" value="1"/>
</dbReference>
<dbReference type="HOGENOM" id="CLU_065464_1_2_9"/>
<dbReference type="GO" id="GO:0002181">
    <property type="term" value="P:cytoplasmic translation"/>
    <property type="evidence" value="ECO:0007669"/>
    <property type="project" value="TreeGrafter"/>
</dbReference>
<evidence type="ECO:0000259" key="9">
    <source>
        <dbReference type="Pfam" id="PF00347"/>
    </source>
</evidence>
<comment type="function">
    <text evidence="6 8">This protein binds to the 23S rRNA, and is important in its secondary structure. It is located near the subunit interface in the base of the L7/L12 stalk, and near the tRNA binding site of the peptidyltransferase center.</text>
</comment>
<dbReference type="Gene3D" id="3.90.930.12">
    <property type="entry name" value="Ribosomal protein L6, alpha-beta domain"/>
    <property type="match status" value="2"/>
</dbReference>
<dbReference type="AlphaFoldDB" id="K9E8M9"/>
<evidence type="ECO:0000313" key="10">
    <source>
        <dbReference type="EMBL" id="EKU93554.1"/>
    </source>
</evidence>
<protein>
    <recommendedName>
        <fullName evidence="6">Large ribosomal subunit protein uL6</fullName>
    </recommendedName>
</protein>
<evidence type="ECO:0000256" key="6">
    <source>
        <dbReference type="HAMAP-Rule" id="MF_01365"/>
    </source>
</evidence>
<organism evidence="10 11">
    <name type="scientific">Alloiococcus otitis ATCC 51267</name>
    <dbReference type="NCBI Taxonomy" id="883081"/>
    <lineage>
        <taxon>Bacteria</taxon>
        <taxon>Bacillati</taxon>
        <taxon>Bacillota</taxon>
        <taxon>Bacilli</taxon>
        <taxon>Lactobacillales</taxon>
        <taxon>Carnobacteriaceae</taxon>
        <taxon>Alloiococcus</taxon>
    </lineage>
</organism>
<dbReference type="SUPFAM" id="SSF56053">
    <property type="entry name" value="Ribosomal protein L6"/>
    <property type="match status" value="2"/>
</dbReference>
<keyword evidence="3 6" id="KW-0694">RNA-binding</keyword>
<keyword evidence="4 6" id="KW-0689">Ribosomal protein</keyword>
<dbReference type="OrthoDB" id="9805007at2"/>
<evidence type="ECO:0000256" key="2">
    <source>
        <dbReference type="ARBA" id="ARBA00022730"/>
    </source>
</evidence>
<dbReference type="EMBL" id="AGXA01000018">
    <property type="protein sequence ID" value="EKU93554.1"/>
    <property type="molecule type" value="Genomic_DNA"/>
</dbReference>
<dbReference type="Proteomes" id="UP000009875">
    <property type="component" value="Unassembled WGS sequence"/>
</dbReference>
<evidence type="ECO:0000256" key="7">
    <source>
        <dbReference type="RuleBase" id="RU003869"/>
    </source>
</evidence>
<gene>
    <name evidence="6" type="primary">rplF</name>
    <name evidence="10" type="ORF">HMPREF9698_00849</name>
</gene>
<dbReference type="FunFam" id="3.90.930.12:FF:000001">
    <property type="entry name" value="50S ribosomal protein L6"/>
    <property type="match status" value="1"/>
</dbReference>
<accession>K9E8M9</accession>
<dbReference type="PRINTS" id="PR00059">
    <property type="entry name" value="RIBOSOMALL6"/>
</dbReference>
<evidence type="ECO:0000313" key="11">
    <source>
        <dbReference type="Proteomes" id="UP000009875"/>
    </source>
</evidence>
<dbReference type="PATRIC" id="fig|883081.3.peg.846"/>
<evidence type="ECO:0000256" key="8">
    <source>
        <dbReference type="RuleBase" id="RU003870"/>
    </source>
</evidence>
<keyword evidence="2 6" id="KW-0699">rRNA-binding</keyword>
<evidence type="ECO:0000256" key="3">
    <source>
        <dbReference type="ARBA" id="ARBA00022884"/>
    </source>
</evidence>
<dbReference type="InterPro" id="IPR000702">
    <property type="entry name" value="Ribosomal_uL6-like"/>
</dbReference>
<reference evidence="10 11" key="1">
    <citation type="submission" date="2012-09" db="EMBL/GenBank/DDBJ databases">
        <title>The Genome Sequence of Alloiococcus otitis ATCC 51267.</title>
        <authorList>
            <consortium name="The Broad Institute Genome Sequencing Platform"/>
            <person name="Earl A."/>
            <person name="Ward D."/>
            <person name="Feldgarden M."/>
            <person name="Gevers D."/>
            <person name="Huys G."/>
            <person name="Walker B."/>
            <person name="Young S.K."/>
            <person name="Zeng Q."/>
            <person name="Gargeya S."/>
            <person name="Fitzgerald M."/>
            <person name="Haas B."/>
            <person name="Abouelleil A."/>
            <person name="Alvarado L."/>
            <person name="Arachchi H.M."/>
            <person name="Berlin A.M."/>
            <person name="Chapman S.B."/>
            <person name="Goldberg J."/>
            <person name="Griggs A."/>
            <person name="Gujja S."/>
            <person name="Hansen M."/>
            <person name="Howarth C."/>
            <person name="Imamovic A."/>
            <person name="Larimer J."/>
            <person name="McCowen C."/>
            <person name="Montmayeur A."/>
            <person name="Murphy C."/>
            <person name="Neiman D."/>
            <person name="Pearson M."/>
            <person name="Priest M."/>
            <person name="Roberts A."/>
            <person name="Saif S."/>
            <person name="Shea T."/>
            <person name="Sisk P."/>
            <person name="Sykes S."/>
            <person name="Wortman J."/>
            <person name="Nusbaum C."/>
            <person name="Birren B."/>
        </authorList>
    </citation>
    <scope>NUCLEOTIDE SEQUENCE [LARGE SCALE GENOMIC DNA]</scope>
    <source>
        <strain evidence="10 11">ATCC 51267</strain>
    </source>
</reference>
<dbReference type="NCBIfam" id="TIGR03654">
    <property type="entry name" value="L6_bact"/>
    <property type="match status" value="1"/>
</dbReference>
<comment type="similarity">
    <text evidence="1 6 7">Belongs to the universal ribosomal protein uL6 family.</text>
</comment>
<dbReference type="eggNOG" id="COG0097">
    <property type="taxonomic scope" value="Bacteria"/>
</dbReference>
<dbReference type="InterPro" id="IPR019906">
    <property type="entry name" value="Ribosomal_uL6_bac-type"/>
</dbReference>
<dbReference type="GO" id="GO:0003735">
    <property type="term" value="F:structural constituent of ribosome"/>
    <property type="evidence" value="ECO:0007669"/>
    <property type="project" value="UniProtKB-UniRule"/>
</dbReference>
<sequence length="179" mass="19401">MSRIGNKPINIPEGVEVSLKEGNVLTAKGKQGEITRSLSPSIEINVSDQDIVCERPNDSKANRIAHGTTRSLVFNMVEGVANGFSKKLELNGVGYRAQKQGNKLVLNVGLSHQVEFEQPDGIEIEVPSNTEIVIKGASKEAVGQLAAKVRGVRPPEPYQGKGIKYADEQIRRKEGKTGK</sequence>
<dbReference type="InterPro" id="IPR020040">
    <property type="entry name" value="Ribosomal_uL6_a/b-dom"/>
</dbReference>
<dbReference type="GO" id="GO:0019843">
    <property type="term" value="F:rRNA binding"/>
    <property type="evidence" value="ECO:0007669"/>
    <property type="project" value="UniProtKB-UniRule"/>
</dbReference>
<evidence type="ECO:0000256" key="4">
    <source>
        <dbReference type="ARBA" id="ARBA00022980"/>
    </source>
</evidence>
<proteinExistence type="inferred from homology"/>
<dbReference type="PANTHER" id="PTHR11655">
    <property type="entry name" value="60S/50S RIBOSOMAL PROTEIN L6/L9"/>
    <property type="match status" value="1"/>
</dbReference>
<evidence type="ECO:0000256" key="1">
    <source>
        <dbReference type="ARBA" id="ARBA00009356"/>
    </source>
</evidence>